<reference evidence="2 3" key="1">
    <citation type="submission" date="2021-02" db="EMBL/GenBank/DDBJ databases">
        <title>Actinophytocola xerophila sp. nov., isolated from soil of cotton cropping field.</title>
        <authorList>
            <person name="Huang R."/>
            <person name="Chen X."/>
            <person name="Ge X."/>
            <person name="Liu W."/>
        </authorList>
    </citation>
    <scope>NUCLEOTIDE SEQUENCE [LARGE SCALE GENOMIC DNA]</scope>
    <source>
        <strain evidence="2 3">S1-96</strain>
    </source>
</reference>
<proteinExistence type="predicted"/>
<evidence type="ECO:0000256" key="1">
    <source>
        <dbReference type="SAM" id="SignalP"/>
    </source>
</evidence>
<evidence type="ECO:0000313" key="2">
    <source>
        <dbReference type="EMBL" id="MCT2585643.1"/>
    </source>
</evidence>
<organism evidence="2 3">
    <name type="scientific">Actinophytocola gossypii</name>
    <dbReference type="NCBI Taxonomy" id="2812003"/>
    <lineage>
        <taxon>Bacteria</taxon>
        <taxon>Bacillati</taxon>
        <taxon>Actinomycetota</taxon>
        <taxon>Actinomycetes</taxon>
        <taxon>Pseudonocardiales</taxon>
        <taxon>Pseudonocardiaceae</taxon>
    </lineage>
</organism>
<keyword evidence="1" id="KW-0732">Signal</keyword>
<dbReference type="Proteomes" id="UP001156441">
    <property type="component" value="Unassembled WGS sequence"/>
</dbReference>
<dbReference type="EMBL" id="JAFFZE010000016">
    <property type="protein sequence ID" value="MCT2585643.1"/>
    <property type="molecule type" value="Genomic_DNA"/>
</dbReference>
<gene>
    <name evidence="2" type="ORF">JT362_21220</name>
</gene>
<feature type="chain" id="PRO_5046546779" description="Secreted protein" evidence="1">
    <location>
        <begin position="24"/>
        <end position="386"/>
    </location>
</feature>
<evidence type="ECO:0008006" key="4">
    <source>
        <dbReference type="Google" id="ProtNLM"/>
    </source>
</evidence>
<feature type="signal peptide" evidence="1">
    <location>
        <begin position="1"/>
        <end position="23"/>
    </location>
</feature>
<keyword evidence="3" id="KW-1185">Reference proteome</keyword>
<evidence type="ECO:0000313" key="3">
    <source>
        <dbReference type="Proteomes" id="UP001156441"/>
    </source>
</evidence>
<sequence>MKPVLVMILTAWLLGPAATSAPAAAEGGLRVDLDRESASTNVVATDELRLSAAANRMESLRTGFAVYRLPVTRPANTFEATVDSTVPPDARLAVDVRARHDGQWSEWTEIRPDAPTTLPAASGTVEVRVMLIAPDGTASPVLRSLTVTPSRTAAAPARAAGPVSYRVFATREGLVGGTTANGHVITRRDHFVALPSRRGLSRDRSGEYSVRVCAANGRCEWAPVWDVGPWNTRDDYWNERREQWRGLPRGLPQAQAAYQNGHNGGKDQFGRQVANPAGIDLADGTFWDGLRLRNNAWVTVTYLWTGGGPAGRVDTHGTPLNVRERPTRHSPNVGFAAEYARVGIQCSVRGDHAEGTQGRTNVWYRLAPGKFVSAAWVAGAAGVRAC</sequence>
<accession>A0ABT2JCP6</accession>
<protein>
    <recommendedName>
        <fullName evidence="4">Secreted protein</fullName>
    </recommendedName>
</protein>
<comment type="caution">
    <text evidence="2">The sequence shown here is derived from an EMBL/GenBank/DDBJ whole genome shotgun (WGS) entry which is preliminary data.</text>
</comment>
<dbReference type="RefSeq" id="WP_260193314.1">
    <property type="nucleotide sequence ID" value="NZ_JAFFZE010000016.1"/>
</dbReference>
<name>A0ABT2JCP6_9PSEU</name>